<dbReference type="RefSeq" id="WP_307347232.1">
    <property type="nucleotide sequence ID" value="NZ_JAUSUD010000050.1"/>
</dbReference>
<sequence length="137" mass="15944">MKHTEQHPYIFRGNSPNYEDHLEIISYPNALLISWSISPSTSELLSSLLEEDKDDLYKRIIINFTDNTESKIYPINRAKGVLSINYSNHIANCEFIICNSQNVDIVIARKLVRRTKQSSQQLLKDWQSIFSAYTVYE</sequence>
<dbReference type="EMBL" id="JAUSUD010000050">
    <property type="protein sequence ID" value="MDQ0233623.1"/>
    <property type="molecule type" value="Genomic_DNA"/>
</dbReference>
<keyword evidence="2" id="KW-1185">Reference proteome</keyword>
<evidence type="ECO:0000313" key="1">
    <source>
        <dbReference type="EMBL" id="MDQ0233623.1"/>
    </source>
</evidence>
<gene>
    <name evidence="1" type="ORF">J2S19_004978</name>
</gene>
<organism evidence="1 2">
    <name type="scientific">Metabacillus malikii</name>
    <dbReference type="NCBI Taxonomy" id="1504265"/>
    <lineage>
        <taxon>Bacteria</taxon>
        <taxon>Bacillati</taxon>
        <taxon>Bacillota</taxon>
        <taxon>Bacilli</taxon>
        <taxon>Bacillales</taxon>
        <taxon>Bacillaceae</taxon>
        <taxon>Metabacillus</taxon>
    </lineage>
</organism>
<accession>A0ABT9ZMX2</accession>
<name>A0ABT9ZMX2_9BACI</name>
<dbReference type="Proteomes" id="UP001234495">
    <property type="component" value="Unassembled WGS sequence"/>
</dbReference>
<comment type="caution">
    <text evidence="1">The sequence shown here is derived from an EMBL/GenBank/DDBJ whole genome shotgun (WGS) entry which is preliminary data.</text>
</comment>
<proteinExistence type="predicted"/>
<reference evidence="1 2" key="1">
    <citation type="submission" date="2023-07" db="EMBL/GenBank/DDBJ databases">
        <title>Genomic Encyclopedia of Type Strains, Phase IV (KMG-IV): sequencing the most valuable type-strain genomes for metagenomic binning, comparative biology and taxonomic classification.</title>
        <authorList>
            <person name="Goeker M."/>
        </authorList>
    </citation>
    <scope>NUCLEOTIDE SEQUENCE [LARGE SCALE GENOMIC DNA]</scope>
    <source>
        <strain evidence="1 2">DSM 29005</strain>
    </source>
</reference>
<evidence type="ECO:0000313" key="2">
    <source>
        <dbReference type="Proteomes" id="UP001234495"/>
    </source>
</evidence>
<protein>
    <submittedName>
        <fullName evidence="1">Uncharacterized protein</fullName>
    </submittedName>
</protein>